<dbReference type="InterPro" id="IPR014016">
    <property type="entry name" value="UvrD-like_ATP-bd"/>
</dbReference>
<feature type="region of interest" description="Disordered" evidence="12">
    <location>
        <begin position="761"/>
        <end position="822"/>
    </location>
</feature>
<dbReference type="GO" id="GO:0016787">
    <property type="term" value="F:hydrolase activity"/>
    <property type="evidence" value="ECO:0007669"/>
    <property type="project" value="UniProtKB-UniRule"/>
</dbReference>
<dbReference type="GO" id="GO:0005524">
    <property type="term" value="F:ATP binding"/>
    <property type="evidence" value="ECO:0007669"/>
    <property type="project" value="UniProtKB-UniRule"/>
</dbReference>
<dbReference type="InterPro" id="IPR000212">
    <property type="entry name" value="DNA_helicase_UvrD/REP"/>
</dbReference>
<gene>
    <name evidence="15" type="ORF">GFD21_02095</name>
</gene>
<dbReference type="GO" id="GO:0043138">
    <property type="term" value="F:3'-5' DNA helicase activity"/>
    <property type="evidence" value="ECO:0007669"/>
    <property type="project" value="UniProtKB-EC"/>
</dbReference>
<dbReference type="FunFam" id="1.10.486.10:FF:000003">
    <property type="entry name" value="ATP-dependent DNA helicase"/>
    <property type="match status" value="1"/>
</dbReference>
<dbReference type="GO" id="GO:0003677">
    <property type="term" value="F:DNA binding"/>
    <property type="evidence" value="ECO:0007669"/>
    <property type="project" value="UniProtKB-KW"/>
</dbReference>
<proteinExistence type="inferred from homology"/>
<feature type="binding site" evidence="11">
    <location>
        <begin position="38"/>
        <end position="45"/>
    </location>
    <ligand>
        <name>ATP</name>
        <dbReference type="ChEBI" id="CHEBI:30616"/>
    </ligand>
</feature>
<keyword evidence="2 11" id="KW-0547">Nucleotide-binding</keyword>
<evidence type="ECO:0000256" key="6">
    <source>
        <dbReference type="ARBA" id="ARBA00023125"/>
    </source>
</evidence>
<evidence type="ECO:0000313" key="16">
    <source>
        <dbReference type="Proteomes" id="UP000483293"/>
    </source>
</evidence>
<reference evidence="15 16" key="1">
    <citation type="submission" date="2019-10" db="EMBL/GenBank/DDBJ databases">
        <title>Bifidobacterium from non-human primates.</title>
        <authorList>
            <person name="Modesto M."/>
        </authorList>
    </citation>
    <scope>NUCLEOTIDE SEQUENCE [LARGE SCALE GENOMIC DNA]</scope>
    <source>
        <strain evidence="15 16">SMA15</strain>
    </source>
</reference>
<feature type="compositionally biased region" description="Low complexity" evidence="12">
    <location>
        <begin position="761"/>
        <end position="801"/>
    </location>
</feature>
<dbReference type="InterPro" id="IPR013986">
    <property type="entry name" value="DExx_box_DNA_helicase_dom_sf"/>
</dbReference>
<keyword evidence="16" id="KW-1185">Reference proteome</keyword>
<evidence type="ECO:0000256" key="5">
    <source>
        <dbReference type="ARBA" id="ARBA00022840"/>
    </source>
</evidence>
<dbReference type="InterPro" id="IPR014017">
    <property type="entry name" value="DNA_helicase_UvrD-like_C"/>
</dbReference>
<comment type="caution">
    <text evidence="15">The sequence shown here is derived from an EMBL/GenBank/DDBJ whole genome shotgun (WGS) entry which is preliminary data.</text>
</comment>
<evidence type="ECO:0000256" key="2">
    <source>
        <dbReference type="ARBA" id="ARBA00022741"/>
    </source>
</evidence>
<evidence type="ECO:0000256" key="10">
    <source>
        <dbReference type="ARBA" id="ARBA00048988"/>
    </source>
</evidence>
<comment type="similarity">
    <text evidence="1">Belongs to the helicase family. UvrD subfamily.</text>
</comment>
<dbReference type="PROSITE" id="PS51198">
    <property type="entry name" value="UVRD_HELICASE_ATP_BIND"/>
    <property type="match status" value="1"/>
</dbReference>
<organism evidence="15 16">
    <name type="scientific">Bifidobacterium platyrrhinorum</name>
    <dbReference type="NCBI Taxonomy" id="2661628"/>
    <lineage>
        <taxon>Bacteria</taxon>
        <taxon>Bacillati</taxon>
        <taxon>Actinomycetota</taxon>
        <taxon>Actinomycetes</taxon>
        <taxon>Bifidobacteriales</taxon>
        <taxon>Bifidobacteriaceae</taxon>
        <taxon>Bifidobacterium</taxon>
    </lineage>
</organism>
<dbReference type="GO" id="GO:0033202">
    <property type="term" value="C:DNA helicase complex"/>
    <property type="evidence" value="ECO:0007669"/>
    <property type="project" value="TreeGrafter"/>
</dbReference>
<dbReference type="PROSITE" id="PS51217">
    <property type="entry name" value="UVRD_HELICASE_CTER"/>
    <property type="match status" value="1"/>
</dbReference>
<evidence type="ECO:0000256" key="8">
    <source>
        <dbReference type="ARBA" id="ARBA00034617"/>
    </source>
</evidence>
<accession>A0A6L9SSW0</accession>
<keyword evidence="6" id="KW-0238">DNA-binding</keyword>
<dbReference type="InterPro" id="IPR027417">
    <property type="entry name" value="P-loop_NTPase"/>
</dbReference>
<dbReference type="CDD" id="cd17932">
    <property type="entry name" value="DEXQc_UvrD"/>
    <property type="match status" value="1"/>
</dbReference>
<dbReference type="GO" id="GO:0005829">
    <property type="term" value="C:cytosol"/>
    <property type="evidence" value="ECO:0007669"/>
    <property type="project" value="TreeGrafter"/>
</dbReference>
<dbReference type="PANTHER" id="PTHR11070:SF2">
    <property type="entry name" value="ATP-DEPENDENT DNA HELICASE SRS2"/>
    <property type="match status" value="1"/>
</dbReference>
<keyword evidence="4 11" id="KW-0347">Helicase</keyword>
<protein>
    <recommendedName>
        <fullName evidence="9">DNA 3'-5' helicase</fullName>
        <ecNumber evidence="9">5.6.2.4</ecNumber>
    </recommendedName>
</protein>
<dbReference type="Gene3D" id="1.10.10.160">
    <property type="match status" value="1"/>
</dbReference>
<keyword evidence="7" id="KW-0413">Isomerase</keyword>
<dbReference type="RefSeq" id="WP_163196530.1">
    <property type="nucleotide sequence ID" value="NZ_WHZV01000001.1"/>
</dbReference>
<evidence type="ECO:0000313" key="15">
    <source>
        <dbReference type="EMBL" id="NEG54592.1"/>
    </source>
</evidence>
<dbReference type="SUPFAM" id="SSF52540">
    <property type="entry name" value="P-loop containing nucleoside triphosphate hydrolases"/>
    <property type="match status" value="1"/>
</dbReference>
<sequence length="885" mass="97017">MYDEPEVIARSAEELVGDLNPQQSQAVQYRGAALLIGAGAGSGKTRVLTRRIAWILSQFRAWPSQILAITFTNKAAAEMRERLETLIGPVAQRMWVSTFHSACVRILRRDGKEIGLSNGFSIYDSADSERLVKIIATEFNIDVKRYTPRSILGRISDYKNQLIGWKTQLAQYAPDFTPGQRGYKFGAVGDIEALYAVVYAEYEHRLALANAVDFDDLIVRTVELLRDHPQVAEYYHHRFRYILVDEYQDTNHAQYVLVRELAGVDAGETAPAMSAQAGPTAGRQGPAWITVVGDSDQSIYAFRGADIRNIQDFEQDFPNAKTIMLEQNYRSTQTILDAANAVISNNEGRKPKKLWTALGKGEPIVGYAADNAQQEALWIATEITRLHAEEGIAYSDMAVMYRANAQSRSLEEALINAGTPYQLVGGTKFYERREVKDAMAYLQAIVNPDDDVNLRRILNVPKRGLGARAEGIILDYARAHGASFFAGLMHMDEIEGIPTRTLNQLHAFRDLMGGLSAFARANDARPSEIVAEVLEKSGLLEELRKSTDPQDESRVENLSQLQSTAAEFEQKTPDATLAGFLETTALVADSDQLPGEGEDSGKVTLMTLHTAKGLEYPVVFLTGMEQGTFPHSRSMEDTSELQEERRLAYVGITRAKRRLYLTRAAVRSQWGQAADMPPSQFLDEIPEGLIDWKRREAGVERMRGAWGSDDEFGGWEDGDDFSSGPTFGGSGSYGSYGSRSYGSSSYGSGRYGSSYGSGTYGSSYGSSRGTSSNGSGSRSYGSSSGARSGSRHGSSPSSRSGKVSTRRVAPKNAGSGRSVPASSLAKDNGLDIADFSIGDRITHDRYGMGKVVDLQDRGRNSVITVDFGSDGVKRLMLRVAPIEKL</sequence>
<comment type="catalytic activity">
    <reaction evidence="10">
        <text>ATP + H2O = ADP + phosphate + H(+)</text>
        <dbReference type="Rhea" id="RHEA:13065"/>
        <dbReference type="ChEBI" id="CHEBI:15377"/>
        <dbReference type="ChEBI" id="CHEBI:15378"/>
        <dbReference type="ChEBI" id="CHEBI:30616"/>
        <dbReference type="ChEBI" id="CHEBI:43474"/>
        <dbReference type="ChEBI" id="CHEBI:456216"/>
        <dbReference type="EC" id="5.6.2.4"/>
    </reaction>
</comment>
<dbReference type="EC" id="5.6.2.4" evidence="9"/>
<comment type="catalytic activity">
    <reaction evidence="8">
        <text>Couples ATP hydrolysis with the unwinding of duplex DNA by translocating in the 3'-5' direction.</text>
        <dbReference type="EC" id="5.6.2.4"/>
    </reaction>
</comment>
<dbReference type="PANTHER" id="PTHR11070">
    <property type="entry name" value="UVRD / RECB / PCRA DNA HELICASE FAMILY MEMBER"/>
    <property type="match status" value="1"/>
</dbReference>
<keyword evidence="3 11" id="KW-0378">Hydrolase</keyword>
<evidence type="ECO:0000256" key="11">
    <source>
        <dbReference type="PROSITE-ProRule" id="PRU00560"/>
    </source>
</evidence>
<dbReference type="Proteomes" id="UP000483293">
    <property type="component" value="Unassembled WGS sequence"/>
</dbReference>
<dbReference type="Pfam" id="PF21196">
    <property type="entry name" value="PcrA_UvrD_tudor"/>
    <property type="match status" value="1"/>
</dbReference>
<evidence type="ECO:0000256" key="12">
    <source>
        <dbReference type="SAM" id="MobiDB-lite"/>
    </source>
</evidence>
<evidence type="ECO:0000256" key="1">
    <source>
        <dbReference type="ARBA" id="ARBA00009922"/>
    </source>
</evidence>
<dbReference type="GO" id="GO:0000725">
    <property type="term" value="P:recombinational repair"/>
    <property type="evidence" value="ECO:0007669"/>
    <property type="project" value="TreeGrafter"/>
</dbReference>
<evidence type="ECO:0000256" key="3">
    <source>
        <dbReference type="ARBA" id="ARBA00022801"/>
    </source>
</evidence>
<dbReference type="Pfam" id="PF13361">
    <property type="entry name" value="UvrD_C"/>
    <property type="match status" value="1"/>
</dbReference>
<feature type="domain" description="UvrD-like helicase C-terminal" evidence="14">
    <location>
        <begin position="333"/>
        <end position="613"/>
    </location>
</feature>
<dbReference type="Gene3D" id="3.40.50.300">
    <property type="entry name" value="P-loop containing nucleotide triphosphate hydrolases"/>
    <property type="match status" value="2"/>
</dbReference>
<evidence type="ECO:0000256" key="7">
    <source>
        <dbReference type="ARBA" id="ARBA00023235"/>
    </source>
</evidence>
<dbReference type="AlphaFoldDB" id="A0A6L9SSW0"/>
<feature type="domain" description="UvrD-like helicase ATP-binding" evidence="13">
    <location>
        <begin position="17"/>
        <end position="332"/>
    </location>
</feature>
<evidence type="ECO:0000259" key="13">
    <source>
        <dbReference type="PROSITE" id="PS51198"/>
    </source>
</evidence>
<dbReference type="Pfam" id="PF00580">
    <property type="entry name" value="UvrD-helicase"/>
    <property type="match status" value="1"/>
</dbReference>
<evidence type="ECO:0000256" key="9">
    <source>
        <dbReference type="ARBA" id="ARBA00034808"/>
    </source>
</evidence>
<evidence type="ECO:0000256" key="4">
    <source>
        <dbReference type="ARBA" id="ARBA00022806"/>
    </source>
</evidence>
<evidence type="ECO:0000259" key="14">
    <source>
        <dbReference type="PROSITE" id="PS51217"/>
    </source>
</evidence>
<dbReference type="CDD" id="cd18807">
    <property type="entry name" value="SF1_C_UvrD"/>
    <property type="match status" value="1"/>
</dbReference>
<dbReference type="Gene3D" id="1.10.486.10">
    <property type="entry name" value="PCRA, domain 4"/>
    <property type="match status" value="1"/>
</dbReference>
<keyword evidence="5 11" id="KW-0067">ATP-binding</keyword>
<name>A0A6L9SSW0_9BIFI</name>
<dbReference type="EMBL" id="WHZV01000001">
    <property type="protein sequence ID" value="NEG54592.1"/>
    <property type="molecule type" value="Genomic_DNA"/>
</dbReference>